<organism evidence="2 3">
    <name type="scientific">Paenibacillus zeisoli</name>
    <dbReference type="NCBI Taxonomy" id="2496267"/>
    <lineage>
        <taxon>Bacteria</taxon>
        <taxon>Bacillati</taxon>
        <taxon>Bacillota</taxon>
        <taxon>Bacilli</taxon>
        <taxon>Bacillales</taxon>
        <taxon>Paenibacillaceae</taxon>
        <taxon>Paenibacillus</taxon>
    </lineage>
</organism>
<gene>
    <name evidence="2" type="ORF">EJP77_20295</name>
</gene>
<feature type="domain" description="SLH" evidence="1">
    <location>
        <begin position="400"/>
        <end position="459"/>
    </location>
</feature>
<reference evidence="2 3" key="1">
    <citation type="submission" date="2018-12" db="EMBL/GenBank/DDBJ databases">
        <authorList>
            <person name="Sun L."/>
            <person name="Chen Z."/>
        </authorList>
    </citation>
    <scope>NUCLEOTIDE SEQUENCE [LARGE SCALE GENOMIC DNA]</scope>
    <source>
        <strain evidence="2 3">3-5-3</strain>
    </source>
</reference>
<keyword evidence="3" id="KW-1185">Reference proteome</keyword>
<sequence>TYTVTVTIQARVAAPIAGPSSGAVASGTTVTLTSATPDAVIHYTLDGSTPTASSPVYNAPISITSARTIKAIAVKSGMGDSEILTASYTIVVPNPPSSPTPSTPAPTTTTGDVEVIVNGKVETAGTSSTSQQDGQSVTTITIDEKKLEQRLQSEGSGAVITIPVKTSSDVVVAKLNGQMIKNMESKQAVLEIHTENATYTLPANQININDLSKHFGSSVDLKDITINIEISSPKADTAQIIQRAVSKGGFTLVVPALQFTVNAVYGNQTTEVNKFNAYVERTVAIPDGVDPNKITTGLVVEPDGTVRHVPTKVVKIANSYFAKINSLTNSMYAVVWHPLAFSDVAAHWAKDAVNDMGSRMVINGFEDGTFKPDQNMTRAEFAAMIVRGLGLKLESGTAKFRDVQSSDWYANAVHTASAYDLIQGFEDGNFRPNDKITREQAMVIIARAMKISGLQDKIQGENTRTQIHDFADADAISAWAADGVSSALLAGIVTGRNGKLLDPGTSVTRAEVAVMVRNLLRNSGLI</sequence>
<comment type="caution">
    <text evidence="2">The sequence shown here is derived from an EMBL/GenBank/DDBJ whole genome shotgun (WGS) entry which is preliminary data.</text>
</comment>
<evidence type="ECO:0000313" key="2">
    <source>
        <dbReference type="EMBL" id="RUT27658.1"/>
    </source>
</evidence>
<dbReference type="RefSeq" id="WP_185897413.1">
    <property type="nucleotide sequence ID" value="NZ_RZNX01000017.1"/>
</dbReference>
<dbReference type="Proteomes" id="UP000272464">
    <property type="component" value="Unassembled WGS sequence"/>
</dbReference>
<feature type="non-terminal residue" evidence="2">
    <location>
        <position position="1"/>
    </location>
</feature>
<dbReference type="EMBL" id="RZNX01000017">
    <property type="protein sequence ID" value="RUT27658.1"/>
    <property type="molecule type" value="Genomic_DNA"/>
</dbReference>
<dbReference type="InterPro" id="IPR059177">
    <property type="entry name" value="GH29D-like_dom"/>
</dbReference>
<proteinExistence type="predicted"/>
<dbReference type="PANTHER" id="PTHR43308">
    <property type="entry name" value="OUTER MEMBRANE PROTEIN ALPHA-RELATED"/>
    <property type="match status" value="1"/>
</dbReference>
<evidence type="ECO:0000313" key="3">
    <source>
        <dbReference type="Proteomes" id="UP000272464"/>
    </source>
</evidence>
<dbReference type="AlphaFoldDB" id="A0A3S1JKP9"/>
<dbReference type="Pfam" id="PF13290">
    <property type="entry name" value="CHB_HEX_C_1"/>
    <property type="match status" value="1"/>
</dbReference>
<feature type="domain" description="SLH" evidence="1">
    <location>
        <begin position="467"/>
        <end position="526"/>
    </location>
</feature>
<dbReference type="InterPro" id="IPR051465">
    <property type="entry name" value="Cell_Envelope_Struct_Comp"/>
</dbReference>
<accession>A0A3S1JKP9</accession>
<name>A0A3S1JKP9_9BACL</name>
<dbReference type="Pfam" id="PF00395">
    <property type="entry name" value="SLH"/>
    <property type="match status" value="3"/>
</dbReference>
<evidence type="ECO:0000259" key="1">
    <source>
        <dbReference type="PROSITE" id="PS51272"/>
    </source>
</evidence>
<protein>
    <recommendedName>
        <fullName evidence="1">SLH domain-containing protein</fullName>
    </recommendedName>
</protein>
<feature type="domain" description="SLH" evidence="1">
    <location>
        <begin position="336"/>
        <end position="399"/>
    </location>
</feature>
<dbReference type="PANTHER" id="PTHR43308:SF5">
    <property type="entry name" value="S-LAYER PROTEIN _ PEPTIDOGLYCAN ENDO-BETA-N-ACETYLGLUCOSAMINIDASE"/>
    <property type="match status" value="1"/>
</dbReference>
<dbReference type="PROSITE" id="PS51272">
    <property type="entry name" value="SLH"/>
    <property type="match status" value="3"/>
</dbReference>
<dbReference type="InterPro" id="IPR001119">
    <property type="entry name" value="SLH_dom"/>
</dbReference>